<reference evidence="2 3" key="1">
    <citation type="journal article" date="2018" name="Front. Plant Sci.">
        <title>Red Clover (Trifolium pratense) and Zigzag Clover (T. medium) - A Picture of Genomic Similarities and Differences.</title>
        <authorList>
            <person name="Dluhosova J."/>
            <person name="Istvanek J."/>
            <person name="Nedelnik J."/>
            <person name="Repkova J."/>
        </authorList>
    </citation>
    <scope>NUCLEOTIDE SEQUENCE [LARGE SCALE GENOMIC DNA]</scope>
    <source>
        <strain evidence="3">cv. 10/8</strain>
        <tissue evidence="2">Leaf</tissue>
    </source>
</reference>
<proteinExistence type="predicted"/>
<comment type="caution">
    <text evidence="2">The sequence shown here is derived from an EMBL/GenBank/DDBJ whole genome shotgun (WGS) entry which is preliminary data.</text>
</comment>
<name>A0A392LXP7_9FABA</name>
<evidence type="ECO:0000313" key="2">
    <source>
        <dbReference type="EMBL" id="MCH79719.1"/>
    </source>
</evidence>
<organism evidence="2 3">
    <name type="scientific">Trifolium medium</name>
    <dbReference type="NCBI Taxonomy" id="97028"/>
    <lineage>
        <taxon>Eukaryota</taxon>
        <taxon>Viridiplantae</taxon>
        <taxon>Streptophyta</taxon>
        <taxon>Embryophyta</taxon>
        <taxon>Tracheophyta</taxon>
        <taxon>Spermatophyta</taxon>
        <taxon>Magnoliopsida</taxon>
        <taxon>eudicotyledons</taxon>
        <taxon>Gunneridae</taxon>
        <taxon>Pentapetalae</taxon>
        <taxon>rosids</taxon>
        <taxon>fabids</taxon>
        <taxon>Fabales</taxon>
        <taxon>Fabaceae</taxon>
        <taxon>Papilionoideae</taxon>
        <taxon>50 kb inversion clade</taxon>
        <taxon>NPAAA clade</taxon>
        <taxon>Hologalegina</taxon>
        <taxon>IRL clade</taxon>
        <taxon>Trifolieae</taxon>
        <taxon>Trifolium</taxon>
    </lineage>
</organism>
<feature type="compositionally biased region" description="Polar residues" evidence="1">
    <location>
        <begin position="87"/>
        <end position="101"/>
    </location>
</feature>
<dbReference type="AlphaFoldDB" id="A0A392LXP7"/>
<keyword evidence="3" id="KW-1185">Reference proteome</keyword>
<gene>
    <name evidence="2" type="ORF">A2U01_0000475</name>
</gene>
<evidence type="ECO:0000256" key="1">
    <source>
        <dbReference type="SAM" id="MobiDB-lite"/>
    </source>
</evidence>
<evidence type="ECO:0000313" key="3">
    <source>
        <dbReference type="Proteomes" id="UP000265520"/>
    </source>
</evidence>
<sequence length="101" mass="11126">MLFREYYLPLFYFVFYRSQFAAENKTTSDSICTPTWRHLPLLPIVGRTNNPSSQAQGSQGLVRFSSLLINPGINLIPSTLGKGGSGINNRSRLSTGSDIGN</sequence>
<protein>
    <submittedName>
        <fullName evidence="2">Uncharacterized protein</fullName>
    </submittedName>
</protein>
<dbReference type="EMBL" id="LXQA010000310">
    <property type="protein sequence ID" value="MCH79719.1"/>
    <property type="molecule type" value="Genomic_DNA"/>
</dbReference>
<dbReference type="Proteomes" id="UP000265520">
    <property type="component" value="Unassembled WGS sequence"/>
</dbReference>
<accession>A0A392LXP7</accession>
<feature type="region of interest" description="Disordered" evidence="1">
    <location>
        <begin position="80"/>
        <end position="101"/>
    </location>
</feature>